<protein>
    <submittedName>
        <fullName evidence="3">Lipase_3 domain-containing protein</fullName>
    </submittedName>
</protein>
<dbReference type="WBParaSite" id="TTAC_0000947401-mRNA-1">
    <property type="protein sequence ID" value="TTAC_0000947401-mRNA-1"/>
    <property type="gene ID" value="TTAC_0000947401"/>
</dbReference>
<gene>
    <name evidence="1" type="ORF">TTAC_LOCUS9459</name>
</gene>
<proteinExistence type="predicted"/>
<sequence>MQHVIYVTTLGILATAMVFAVHALKVIMQWVKCGRSAMTFEKGNKLGHHCASVWLPQCRIRRCDLVKRYDGAPPTMGLDSGTEMQICALLPSLLHDYLQHRDWEVGFEKCAVVHKTSVYVVGHCFAGCFALAMIVKIIRFGEFIAVNHFQLSHPLHQALPTKEAERKCVDNVDDVVMLTGGRRIRSVIEEWDVDRTVVTTSRYD</sequence>
<dbReference type="AlphaFoldDB" id="A0A0R3X7E9"/>
<evidence type="ECO:0000313" key="3">
    <source>
        <dbReference type="WBParaSite" id="TTAC_0000947401-mRNA-1"/>
    </source>
</evidence>
<evidence type="ECO:0000313" key="2">
    <source>
        <dbReference type="Proteomes" id="UP000274429"/>
    </source>
</evidence>
<evidence type="ECO:0000313" key="1">
    <source>
        <dbReference type="EMBL" id="VDM34256.1"/>
    </source>
</evidence>
<dbReference type="Proteomes" id="UP000274429">
    <property type="component" value="Unassembled WGS sequence"/>
</dbReference>
<name>A0A0R3X7E9_HYDTA</name>
<reference evidence="1 2" key="2">
    <citation type="submission" date="2018-11" db="EMBL/GenBank/DDBJ databases">
        <authorList>
            <consortium name="Pathogen Informatics"/>
        </authorList>
    </citation>
    <scope>NUCLEOTIDE SEQUENCE [LARGE SCALE GENOMIC DNA]</scope>
</reference>
<reference evidence="3" key="1">
    <citation type="submission" date="2017-02" db="UniProtKB">
        <authorList>
            <consortium name="WormBaseParasite"/>
        </authorList>
    </citation>
    <scope>IDENTIFICATION</scope>
</reference>
<organism evidence="3">
    <name type="scientific">Hydatigena taeniaeformis</name>
    <name type="common">Feline tapeworm</name>
    <name type="synonym">Taenia taeniaeformis</name>
    <dbReference type="NCBI Taxonomy" id="6205"/>
    <lineage>
        <taxon>Eukaryota</taxon>
        <taxon>Metazoa</taxon>
        <taxon>Spiralia</taxon>
        <taxon>Lophotrochozoa</taxon>
        <taxon>Platyhelminthes</taxon>
        <taxon>Cestoda</taxon>
        <taxon>Eucestoda</taxon>
        <taxon>Cyclophyllidea</taxon>
        <taxon>Taeniidae</taxon>
        <taxon>Hydatigera</taxon>
    </lineage>
</organism>
<accession>A0A0R3X7E9</accession>
<keyword evidence="2" id="KW-1185">Reference proteome</keyword>
<dbReference type="EMBL" id="UYWX01020829">
    <property type="protein sequence ID" value="VDM34256.1"/>
    <property type="molecule type" value="Genomic_DNA"/>
</dbReference>